<dbReference type="InterPro" id="IPR016181">
    <property type="entry name" value="Acyl_CoA_acyltransferase"/>
</dbReference>
<dbReference type="SUPFAM" id="SSF55729">
    <property type="entry name" value="Acyl-CoA N-acyltransferases (Nat)"/>
    <property type="match status" value="1"/>
</dbReference>
<dbReference type="InterPro" id="IPR050832">
    <property type="entry name" value="Bact_Acetyltransf"/>
</dbReference>
<dbReference type="Proteomes" id="UP000809431">
    <property type="component" value="Unassembled WGS sequence"/>
</dbReference>
<dbReference type="PANTHER" id="PTHR43877">
    <property type="entry name" value="AMINOALKYLPHOSPHONATE N-ACETYLTRANSFERASE-RELATED-RELATED"/>
    <property type="match status" value="1"/>
</dbReference>
<sequence>MSISVEPLAPAHFEQLHCLFDAVSREERFLAFCSSGSRETTYAYYQRVVDSNHSHFVAVENGTVIGWCDVFPLPGEMRAHCGVLGIGVAKAFRGKGVGRTLIEAAIEKARNRGITRIELTVRADNLTARNLYEKLGFLVEGLQRNGWRLHGQYFDVHHMALIW</sequence>
<dbReference type="RefSeq" id="WP_203538256.1">
    <property type="nucleotide sequence ID" value="NZ_JAESND010000004.1"/>
</dbReference>
<dbReference type="PROSITE" id="PS51186">
    <property type="entry name" value="GNAT"/>
    <property type="match status" value="1"/>
</dbReference>
<name>A0ABS2BL21_9NEIS</name>
<evidence type="ECO:0000259" key="3">
    <source>
        <dbReference type="PROSITE" id="PS51186"/>
    </source>
</evidence>
<keyword evidence="1" id="KW-0808">Transferase</keyword>
<dbReference type="CDD" id="cd04301">
    <property type="entry name" value="NAT_SF"/>
    <property type="match status" value="1"/>
</dbReference>
<dbReference type="Gene3D" id="3.40.630.30">
    <property type="match status" value="1"/>
</dbReference>
<accession>A0ABS2BL21</accession>
<dbReference type="Pfam" id="PF00583">
    <property type="entry name" value="Acetyltransf_1"/>
    <property type="match status" value="1"/>
</dbReference>
<feature type="domain" description="N-acetyltransferase" evidence="3">
    <location>
        <begin position="3"/>
        <end position="163"/>
    </location>
</feature>
<dbReference type="InterPro" id="IPR000182">
    <property type="entry name" value="GNAT_dom"/>
</dbReference>
<keyword evidence="5" id="KW-1185">Reference proteome</keyword>
<evidence type="ECO:0000256" key="1">
    <source>
        <dbReference type="ARBA" id="ARBA00022679"/>
    </source>
</evidence>
<dbReference type="EMBL" id="JAESND010000004">
    <property type="protein sequence ID" value="MBM3116140.1"/>
    <property type="molecule type" value="Genomic_DNA"/>
</dbReference>
<reference evidence="4 5" key="1">
    <citation type="submission" date="2021-01" db="EMBL/GenBank/DDBJ databases">
        <title>Draft Genome Sequence and Polyhydroxyalkanoate Biosynthetic Potential of Jeongeupia naejangsanensis Type Strain DSM 24253.</title>
        <authorList>
            <person name="Turrini P."/>
            <person name="Artuso I."/>
            <person name="Lugli G.A."/>
            <person name="Frangipani E."/>
            <person name="Ventura M."/>
            <person name="Visca P."/>
        </authorList>
    </citation>
    <scope>NUCLEOTIDE SEQUENCE [LARGE SCALE GENOMIC DNA]</scope>
    <source>
        <strain evidence="4 5">DSM 24253</strain>
    </source>
</reference>
<gene>
    <name evidence="4" type="ORF">JMJ54_09865</name>
</gene>
<evidence type="ECO:0000256" key="2">
    <source>
        <dbReference type="ARBA" id="ARBA00023315"/>
    </source>
</evidence>
<organism evidence="4 5">
    <name type="scientific">Jeongeupia naejangsanensis</name>
    <dbReference type="NCBI Taxonomy" id="613195"/>
    <lineage>
        <taxon>Bacteria</taxon>
        <taxon>Pseudomonadati</taxon>
        <taxon>Pseudomonadota</taxon>
        <taxon>Betaproteobacteria</taxon>
        <taxon>Neisseriales</taxon>
        <taxon>Chitinibacteraceae</taxon>
        <taxon>Jeongeupia</taxon>
    </lineage>
</organism>
<evidence type="ECO:0000313" key="5">
    <source>
        <dbReference type="Proteomes" id="UP000809431"/>
    </source>
</evidence>
<comment type="caution">
    <text evidence="4">The sequence shown here is derived from an EMBL/GenBank/DDBJ whole genome shotgun (WGS) entry which is preliminary data.</text>
</comment>
<proteinExistence type="predicted"/>
<protein>
    <submittedName>
        <fullName evidence="4">GNAT family N-acetyltransferase</fullName>
    </submittedName>
</protein>
<dbReference type="PANTHER" id="PTHR43877:SF1">
    <property type="entry name" value="ACETYLTRANSFERASE"/>
    <property type="match status" value="1"/>
</dbReference>
<evidence type="ECO:0000313" key="4">
    <source>
        <dbReference type="EMBL" id="MBM3116140.1"/>
    </source>
</evidence>
<keyword evidence="2" id="KW-0012">Acyltransferase</keyword>